<dbReference type="SUPFAM" id="SSF54427">
    <property type="entry name" value="NTF2-like"/>
    <property type="match status" value="1"/>
</dbReference>
<dbReference type="PANTHER" id="PTHR43133">
    <property type="entry name" value="RNA POLYMERASE ECF-TYPE SIGMA FACTO"/>
    <property type="match status" value="1"/>
</dbReference>
<protein>
    <recommendedName>
        <fullName evidence="11">Sigma-70 family RNA polymerase sigma factor</fullName>
    </recommendedName>
</protein>
<evidence type="ECO:0000256" key="1">
    <source>
        <dbReference type="ARBA" id="ARBA00010641"/>
    </source>
</evidence>
<feature type="domain" description="RNA polymerase sigma-70 region 2" evidence="8">
    <location>
        <begin position="26"/>
        <end position="89"/>
    </location>
</feature>
<dbReference type="SUPFAM" id="SSF88946">
    <property type="entry name" value="Sigma2 domain of RNA polymerase sigma factors"/>
    <property type="match status" value="1"/>
</dbReference>
<dbReference type="Pfam" id="PF08281">
    <property type="entry name" value="Sigma70_r4_2"/>
    <property type="match status" value="1"/>
</dbReference>
<evidence type="ECO:0000256" key="6">
    <source>
        <dbReference type="ARBA" id="ARBA00023163"/>
    </source>
</evidence>
<feature type="domain" description="RNA polymerase sigma factor 70 region 4 type 2" evidence="9">
    <location>
        <begin position="124"/>
        <end position="177"/>
    </location>
</feature>
<dbReference type="InterPro" id="IPR039425">
    <property type="entry name" value="RNA_pol_sigma-70-like"/>
</dbReference>
<keyword evidence="3" id="KW-0805">Transcription regulation</keyword>
<name>A0A6J4URG3_9BACT</name>
<dbReference type="EMBL" id="CADCWG010000146">
    <property type="protein sequence ID" value="CAA9556007.1"/>
    <property type="molecule type" value="Genomic_DNA"/>
</dbReference>
<keyword evidence="6" id="KW-0804">Transcription</keyword>
<dbReference type="InterPro" id="IPR036388">
    <property type="entry name" value="WH-like_DNA-bd_sf"/>
</dbReference>
<evidence type="ECO:0000256" key="4">
    <source>
        <dbReference type="ARBA" id="ARBA00023082"/>
    </source>
</evidence>
<evidence type="ECO:0000313" key="10">
    <source>
        <dbReference type="EMBL" id="CAA9556007.1"/>
    </source>
</evidence>
<evidence type="ECO:0000256" key="3">
    <source>
        <dbReference type="ARBA" id="ARBA00023015"/>
    </source>
</evidence>
<dbReference type="PANTHER" id="PTHR43133:SF8">
    <property type="entry name" value="RNA POLYMERASE SIGMA FACTOR HI_1459-RELATED"/>
    <property type="match status" value="1"/>
</dbReference>
<dbReference type="AlphaFoldDB" id="A0A6J4URG3"/>
<dbReference type="Gene3D" id="1.10.1740.10">
    <property type="match status" value="1"/>
</dbReference>
<dbReference type="GO" id="GO:0006352">
    <property type="term" value="P:DNA-templated transcription initiation"/>
    <property type="evidence" value="ECO:0007669"/>
    <property type="project" value="InterPro"/>
</dbReference>
<evidence type="ECO:0000259" key="8">
    <source>
        <dbReference type="Pfam" id="PF04542"/>
    </source>
</evidence>
<proteinExistence type="inferred from homology"/>
<dbReference type="Gene3D" id="1.10.10.10">
    <property type="entry name" value="Winged helix-like DNA-binding domain superfamily/Winged helix DNA-binding domain"/>
    <property type="match status" value="1"/>
</dbReference>
<evidence type="ECO:0000256" key="2">
    <source>
        <dbReference type="ARBA" id="ARBA00011344"/>
    </source>
</evidence>
<dbReference type="NCBIfam" id="TIGR02937">
    <property type="entry name" value="sigma70-ECF"/>
    <property type="match status" value="1"/>
</dbReference>
<comment type="subunit">
    <text evidence="2">Interacts transiently with the RNA polymerase catalytic core formed by RpoA, RpoB, RpoC and RpoZ (2 alpha, 1 beta, 1 beta' and 1 omega subunit) to form the RNA polymerase holoenzyme that can initiate transcription.</text>
</comment>
<dbReference type="SUPFAM" id="SSF88659">
    <property type="entry name" value="Sigma3 and sigma4 domains of RNA polymerase sigma factors"/>
    <property type="match status" value="1"/>
</dbReference>
<feature type="region of interest" description="Disordered" evidence="7">
    <location>
        <begin position="307"/>
        <end position="327"/>
    </location>
</feature>
<dbReference type="InterPro" id="IPR014284">
    <property type="entry name" value="RNA_pol_sigma-70_dom"/>
</dbReference>
<dbReference type="InterPro" id="IPR013325">
    <property type="entry name" value="RNA_pol_sigma_r2"/>
</dbReference>
<evidence type="ECO:0008006" key="11">
    <source>
        <dbReference type="Google" id="ProtNLM"/>
    </source>
</evidence>
<accession>A0A6J4URG3</accession>
<evidence type="ECO:0000256" key="7">
    <source>
        <dbReference type="SAM" id="MobiDB-lite"/>
    </source>
</evidence>
<reference evidence="10" key="1">
    <citation type="submission" date="2020-02" db="EMBL/GenBank/DDBJ databases">
        <authorList>
            <person name="Meier V. D."/>
        </authorList>
    </citation>
    <scope>NUCLEOTIDE SEQUENCE</scope>
    <source>
        <strain evidence="10">AVDCRST_MAG49</strain>
    </source>
</reference>
<dbReference type="Pfam" id="PF04542">
    <property type="entry name" value="Sigma70_r2"/>
    <property type="match status" value="1"/>
</dbReference>
<comment type="similarity">
    <text evidence="1">Belongs to the sigma-70 factor family. ECF subfamily.</text>
</comment>
<organism evidence="10">
    <name type="scientific">uncultured Thermomicrobiales bacterium</name>
    <dbReference type="NCBI Taxonomy" id="1645740"/>
    <lineage>
        <taxon>Bacteria</taxon>
        <taxon>Pseudomonadati</taxon>
        <taxon>Thermomicrobiota</taxon>
        <taxon>Thermomicrobia</taxon>
        <taxon>Thermomicrobiales</taxon>
        <taxon>environmental samples</taxon>
    </lineage>
</organism>
<dbReference type="InterPro" id="IPR013249">
    <property type="entry name" value="RNA_pol_sigma70_r4_t2"/>
</dbReference>
<dbReference type="InterPro" id="IPR007627">
    <property type="entry name" value="RNA_pol_sigma70_r2"/>
</dbReference>
<dbReference type="CDD" id="cd06171">
    <property type="entry name" value="Sigma70_r4"/>
    <property type="match status" value="1"/>
</dbReference>
<gene>
    <name evidence="10" type="ORF">AVDCRST_MAG49-2929</name>
</gene>
<keyword evidence="5" id="KW-0238">DNA-binding</keyword>
<dbReference type="InterPro" id="IPR032710">
    <property type="entry name" value="NTF2-like_dom_sf"/>
</dbReference>
<dbReference type="GO" id="GO:0003677">
    <property type="term" value="F:DNA binding"/>
    <property type="evidence" value="ECO:0007669"/>
    <property type="project" value="UniProtKB-KW"/>
</dbReference>
<evidence type="ECO:0000256" key="5">
    <source>
        <dbReference type="ARBA" id="ARBA00023125"/>
    </source>
</evidence>
<keyword evidence="4" id="KW-0731">Sigma factor</keyword>
<dbReference type="InterPro" id="IPR013324">
    <property type="entry name" value="RNA_pol_sigma_r3/r4-like"/>
</dbReference>
<evidence type="ECO:0000259" key="9">
    <source>
        <dbReference type="Pfam" id="PF08281"/>
    </source>
</evidence>
<dbReference type="GO" id="GO:0016987">
    <property type="term" value="F:sigma factor activity"/>
    <property type="evidence" value="ECO:0007669"/>
    <property type="project" value="UniProtKB-KW"/>
</dbReference>
<sequence>MGAEQRSDADLVRAARAGDTASLGVLLERYRAPLYAVALRMLGHGPQAQDAVHDTFLIALRRLDSLHDPAAVGGWLRAVTRNVCLETVRGAPGPLPLDGLPAAGEPRSSDASMEERIDRLATRDWVWTALAALPETLRVTAMLRYFGSHPSYEEIAVVLGVPIGTVKSRLNQVKVKLAEALLATAGLDHSEAVHRREAAATYFAAAADEINRGRGYDLLVDAYADDPEMLLADGTVVRGRRYLIEELDGDLRAGMKMHLSHVSASKDITILDASFENPQDDPFRCPPATTQVHFQRDGRTERVRLYFAPRPDSEKEEEGKQAGQDVT</sequence>
<feature type="compositionally biased region" description="Basic and acidic residues" evidence="7">
    <location>
        <begin position="311"/>
        <end position="320"/>
    </location>
</feature>